<dbReference type="InterPro" id="IPR010121">
    <property type="entry name" value="Pyruvate_phosphate_dikinase"/>
</dbReference>
<dbReference type="Pfam" id="PF01326">
    <property type="entry name" value="PPDK_N"/>
    <property type="match status" value="2"/>
</dbReference>
<feature type="domain" description="Pyruvate phosphate dikinase AMP/ATP-binding" evidence="12">
    <location>
        <begin position="66"/>
        <end position="294"/>
    </location>
</feature>
<comment type="similarity">
    <text evidence="2">Belongs to the PEP-utilizing enzyme family.</text>
</comment>
<dbReference type="Gene3D" id="3.30.470.20">
    <property type="entry name" value="ATP-grasp fold, B domain"/>
    <property type="match status" value="1"/>
</dbReference>
<evidence type="ECO:0000256" key="6">
    <source>
        <dbReference type="ARBA" id="ARBA00022741"/>
    </source>
</evidence>
<keyword evidence="4 14" id="KW-0808">Transferase</keyword>
<dbReference type="RefSeq" id="WP_338097297.1">
    <property type="nucleotide sequence ID" value="NZ_CP131061.1"/>
</dbReference>
<evidence type="ECO:0000259" key="13">
    <source>
        <dbReference type="Pfam" id="PF02896"/>
    </source>
</evidence>
<dbReference type="GeneID" id="89228537"/>
<dbReference type="PANTHER" id="PTHR22931">
    <property type="entry name" value="PHOSPHOENOLPYRUVATE DIKINASE-RELATED"/>
    <property type="match status" value="1"/>
</dbReference>
<gene>
    <name evidence="14" type="primary">ppdK</name>
    <name evidence="14" type="ORF">MsAm2_11140</name>
</gene>
<keyword evidence="6" id="KW-0547">Nucleotide-binding</keyword>
<proteinExistence type="inferred from homology"/>
<evidence type="ECO:0000256" key="1">
    <source>
        <dbReference type="ARBA" id="ARBA00001946"/>
    </source>
</evidence>
<name>A0AA96ZXQ9_9EURY</name>
<reference evidence="14 15" key="1">
    <citation type="submission" date="2023-07" db="EMBL/GenBank/DDBJ databases">
        <title>Closed genome sequence of Methanosarcinaceae archaeon Am2.</title>
        <authorList>
            <person name="Poehlein A."/>
            <person name="Protasov E."/>
            <person name="Platt K."/>
            <person name="Reeh H."/>
            <person name="Daniel R."/>
            <person name="Brune A."/>
        </authorList>
    </citation>
    <scope>NUCLEOTIDE SEQUENCE [LARGE SCALE GENOMIC DNA]</scope>
    <source>
        <strain evidence="14 15">Am2</strain>
    </source>
</reference>
<dbReference type="EC" id="2.7.9.1" evidence="3"/>
<dbReference type="Gene3D" id="1.20.80.30">
    <property type="match status" value="1"/>
</dbReference>
<dbReference type="Gene3D" id="3.30.1490.20">
    <property type="entry name" value="ATP-grasp fold, A domain"/>
    <property type="match status" value="1"/>
</dbReference>
<dbReference type="PROSITE" id="PS00742">
    <property type="entry name" value="PEP_ENZYMES_2"/>
    <property type="match status" value="1"/>
</dbReference>
<keyword evidence="8" id="KW-0067">ATP-binding</keyword>
<keyword evidence="5 10" id="KW-0479">Metal-binding</keyword>
<evidence type="ECO:0000256" key="3">
    <source>
        <dbReference type="ARBA" id="ARBA00011994"/>
    </source>
</evidence>
<accession>A0AA96ZXQ9</accession>
<evidence type="ECO:0000256" key="7">
    <source>
        <dbReference type="ARBA" id="ARBA00022777"/>
    </source>
</evidence>
<evidence type="ECO:0000256" key="2">
    <source>
        <dbReference type="ARBA" id="ARBA00007837"/>
    </source>
</evidence>
<sequence>MSQYVYSFGAGQTEGKSSMKDLLGGKGANLAEMANLGIPVPPGFTITTEVCTIYLEKNEYPDLILTEIQKAVLNLEKATGKKLGDKKDPLLVSVRSGARVSMPGMMDTVLNLGLNDESVIGLSEKTKNPRFAYDCYRRFISMFGDVVLGIDFNEFERVLESQKEKTHVSSDTDLSVDSLKVIVEEYKKIISKRKGFDFPQDPSKQLFMAINAVFDSWNNPRAEIYRKLNNIPRNWGTAVNVQSMVYGNMGETSGTGVAFTRNPSTGENRFFGEYLINAQGEDVVAGIRTPSEISTLEKCIPVAYKQLVDICQKLERHFKDMQDIEFTIEDGKLFMLQTRNGKRTAPAATKIAVDMVNEGLIDKKTAVMRLAPAQIDQLLHPMIDPKAPQKVVAKGLPASPGAAVGKVVFTSEDAEYWVGQGERVILVRTETSPEDIGGMHVSEGVLTVRGGMTSHAAVVGRGMGKPCVVGCGDLLISPEAKNFRIGSLEIKELDYITIDGSTGCVIMGQMPLIAPEISEEIEVLLKWADEFRGLGVRANADNPEDAKKALDLGAEGIGLCRTEHMFFEEARILAVRAMIMSETKEEREIHLKKILPMQKEDFKQIFKVMRGKPVTIRYLDPPLHEFLPKVYELQDKIRELQAENAPQKEIDQVMTVINRVINLHELNPMLGHRGCRLGITYPEIYNMQTRAIIEAACELAKEGIVVKPELMIPLVGHVRELELTKKDVQEVAGQVMKEYHVQIEYSVGTMIELPRAVITADQIAKEADFFSFGTNDLTQTTFGFSRDDVAKFIPLYIEDNILANDPFAVLDREGVGELMKIGIAKGRKTKPGLKMGICGEHGGEPNSIIFANEIGLNYVSCSPYRVPIARLVAAQATIAKEKQ</sequence>
<dbReference type="NCBIfam" id="TIGR01828">
    <property type="entry name" value="pyru_phos_dikin"/>
    <property type="match status" value="1"/>
</dbReference>
<feature type="binding site" evidence="10">
    <location>
        <position position="752"/>
    </location>
    <ligand>
        <name>Mg(2+)</name>
        <dbReference type="ChEBI" id="CHEBI:18420"/>
    </ligand>
</feature>
<evidence type="ECO:0000259" key="12">
    <source>
        <dbReference type="Pfam" id="PF01326"/>
    </source>
</evidence>
<comment type="cofactor">
    <cofactor evidence="1 10">
        <name>Mg(2+)</name>
        <dbReference type="ChEBI" id="CHEBI:18420"/>
    </cofactor>
</comment>
<evidence type="ECO:0000256" key="10">
    <source>
        <dbReference type="PIRSR" id="PIRSR000853-3"/>
    </source>
</evidence>
<feature type="domain" description="Pyruvate phosphate dikinase AMP/ATP-binding" evidence="12">
    <location>
        <begin position="305"/>
        <end position="358"/>
    </location>
</feature>
<dbReference type="Gene3D" id="1.10.189.10">
    <property type="entry name" value="Pyruvate Phosphate Dikinase, domain 2"/>
    <property type="match status" value="1"/>
</dbReference>
<dbReference type="Proteomes" id="UP001304970">
    <property type="component" value="Chromosome"/>
</dbReference>
<keyword evidence="7" id="KW-0418">Kinase</keyword>
<keyword evidence="14" id="KW-0670">Pyruvate</keyword>
<dbReference type="InterPro" id="IPR000121">
    <property type="entry name" value="PEP_util_C"/>
</dbReference>
<evidence type="ECO:0000313" key="14">
    <source>
        <dbReference type="EMBL" id="WNY27322.1"/>
    </source>
</evidence>
<protein>
    <recommendedName>
        <fullName evidence="3">pyruvate, phosphate dikinase</fullName>
        <ecNumber evidence="3">2.7.9.1</ecNumber>
    </recommendedName>
</protein>
<dbReference type="FunFam" id="3.30.470.20:FF:000038">
    <property type="entry name" value="Pyruvate, phosphate dikinase, chloroplastic"/>
    <property type="match status" value="1"/>
</dbReference>
<dbReference type="Gene3D" id="3.20.20.60">
    <property type="entry name" value="Phosphoenolpyruvate-binding domains"/>
    <property type="match status" value="1"/>
</dbReference>
<organism evidence="14 15">
    <name type="scientific">Methanolapillus ohkumae</name>
    <dbReference type="NCBI Taxonomy" id="3028298"/>
    <lineage>
        <taxon>Archaea</taxon>
        <taxon>Methanobacteriati</taxon>
        <taxon>Methanobacteriota</taxon>
        <taxon>Stenosarchaea group</taxon>
        <taxon>Methanomicrobia</taxon>
        <taxon>Methanosarcinales</taxon>
        <taxon>Methanosarcinaceae</taxon>
        <taxon>Methanolapillus</taxon>
    </lineage>
</organism>
<feature type="binding site" evidence="10">
    <location>
        <position position="776"/>
    </location>
    <ligand>
        <name>Mg(2+)</name>
        <dbReference type="ChEBI" id="CHEBI:18420"/>
    </ligand>
</feature>
<dbReference type="SUPFAM" id="SSF51621">
    <property type="entry name" value="Phosphoenolpyruvate/pyruvate domain"/>
    <property type="match status" value="1"/>
</dbReference>
<dbReference type="InterPro" id="IPR002192">
    <property type="entry name" value="PPDK_AMP/ATP-bd"/>
</dbReference>
<dbReference type="GO" id="GO:0005524">
    <property type="term" value="F:ATP binding"/>
    <property type="evidence" value="ECO:0007669"/>
    <property type="project" value="UniProtKB-KW"/>
</dbReference>
<dbReference type="Pfam" id="PF00391">
    <property type="entry name" value="PEP-utilizers"/>
    <property type="match status" value="1"/>
</dbReference>
<dbReference type="GO" id="GO:0016301">
    <property type="term" value="F:kinase activity"/>
    <property type="evidence" value="ECO:0007669"/>
    <property type="project" value="UniProtKB-KW"/>
</dbReference>
<evidence type="ECO:0000256" key="8">
    <source>
        <dbReference type="ARBA" id="ARBA00022840"/>
    </source>
</evidence>
<dbReference type="PIRSF" id="PIRSF000853">
    <property type="entry name" value="PPDK"/>
    <property type="match status" value="1"/>
</dbReference>
<evidence type="ECO:0000259" key="11">
    <source>
        <dbReference type="Pfam" id="PF00391"/>
    </source>
</evidence>
<dbReference type="InterPro" id="IPR036637">
    <property type="entry name" value="Phosphohistidine_dom_sf"/>
</dbReference>
<dbReference type="SUPFAM" id="SSF52009">
    <property type="entry name" value="Phosphohistidine domain"/>
    <property type="match status" value="1"/>
</dbReference>
<evidence type="ECO:0000256" key="5">
    <source>
        <dbReference type="ARBA" id="ARBA00022723"/>
    </source>
</evidence>
<dbReference type="InterPro" id="IPR013815">
    <property type="entry name" value="ATP_grasp_subdomain_1"/>
</dbReference>
<evidence type="ECO:0000256" key="4">
    <source>
        <dbReference type="ARBA" id="ARBA00022679"/>
    </source>
</evidence>
<dbReference type="InterPro" id="IPR023151">
    <property type="entry name" value="PEP_util_CS"/>
</dbReference>
<dbReference type="GO" id="GO:0050242">
    <property type="term" value="F:pyruvate, phosphate dikinase activity"/>
    <property type="evidence" value="ECO:0007669"/>
    <property type="project" value="UniProtKB-EC"/>
</dbReference>
<dbReference type="NCBIfam" id="NF004531">
    <property type="entry name" value="PRK05878.1"/>
    <property type="match status" value="1"/>
</dbReference>
<dbReference type="PANTHER" id="PTHR22931:SF9">
    <property type="entry name" value="PYRUVATE, PHOSPHATE DIKINASE 1, CHLOROPLASTIC"/>
    <property type="match status" value="1"/>
</dbReference>
<feature type="domain" description="PEP-utilising enzyme mobile" evidence="11">
    <location>
        <begin position="422"/>
        <end position="503"/>
    </location>
</feature>
<dbReference type="SUPFAM" id="SSF56059">
    <property type="entry name" value="Glutathione synthetase ATP-binding domain-like"/>
    <property type="match status" value="1"/>
</dbReference>
<dbReference type="GO" id="GO:0046872">
    <property type="term" value="F:metal ion binding"/>
    <property type="evidence" value="ECO:0007669"/>
    <property type="project" value="UniProtKB-KW"/>
</dbReference>
<keyword evidence="15" id="KW-1185">Reference proteome</keyword>
<dbReference type="AlphaFoldDB" id="A0AA96ZXQ9"/>
<dbReference type="EMBL" id="CP131061">
    <property type="protein sequence ID" value="WNY27322.1"/>
    <property type="molecule type" value="Genomic_DNA"/>
</dbReference>
<keyword evidence="9 10" id="KW-0460">Magnesium</keyword>
<feature type="domain" description="PEP-utilising enzyme C-terminal" evidence="13">
    <location>
        <begin position="521"/>
        <end position="876"/>
    </location>
</feature>
<evidence type="ECO:0000256" key="9">
    <source>
        <dbReference type="ARBA" id="ARBA00022842"/>
    </source>
</evidence>
<evidence type="ECO:0000313" key="15">
    <source>
        <dbReference type="Proteomes" id="UP001304970"/>
    </source>
</evidence>
<dbReference type="InterPro" id="IPR008279">
    <property type="entry name" value="PEP-util_enz_mobile_dom"/>
</dbReference>
<dbReference type="InterPro" id="IPR015813">
    <property type="entry name" value="Pyrv/PenolPyrv_kinase-like_dom"/>
</dbReference>
<dbReference type="Gene3D" id="3.50.30.10">
    <property type="entry name" value="Phosphohistidine domain"/>
    <property type="match status" value="1"/>
</dbReference>
<dbReference type="Pfam" id="PF02896">
    <property type="entry name" value="PEP-utilizers_C"/>
    <property type="match status" value="1"/>
</dbReference>
<dbReference type="InterPro" id="IPR040442">
    <property type="entry name" value="Pyrv_kinase-like_dom_sf"/>
</dbReference>